<dbReference type="Proteomes" id="UP000671910">
    <property type="component" value="Chromosome"/>
</dbReference>
<dbReference type="InterPro" id="IPR015793">
    <property type="entry name" value="Pyrv_Knase_brl"/>
</dbReference>
<dbReference type="RefSeq" id="WP_166339562.1">
    <property type="nucleotide sequence ID" value="NZ_CP072829.1"/>
</dbReference>
<feature type="domain" description="Pyruvate kinase barrel" evidence="17">
    <location>
        <begin position="6"/>
        <end position="328"/>
    </location>
</feature>
<keyword evidence="7 16" id="KW-0808">Transferase</keyword>
<dbReference type="SUPFAM" id="SSF50800">
    <property type="entry name" value="PK beta-barrel domain-like"/>
    <property type="match status" value="1"/>
</dbReference>
<name>A0A9E6MR54_9ACTN</name>
<dbReference type="NCBIfam" id="NF004491">
    <property type="entry name" value="PRK05826.1"/>
    <property type="match status" value="1"/>
</dbReference>
<dbReference type="InterPro" id="IPR015806">
    <property type="entry name" value="Pyrv_Knase_insert_dom_sf"/>
</dbReference>
<gene>
    <name evidence="20" type="primary">pyk</name>
    <name evidence="19" type="ORF">GMI68_06145</name>
    <name evidence="20" type="ORF">J7S26_02625</name>
</gene>
<dbReference type="NCBIfam" id="NF004978">
    <property type="entry name" value="PRK06354.1"/>
    <property type="match status" value="1"/>
</dbReference>
<dbReference type="GO" id="GO:0030955">
    <property type="term" value="F:potassium ion binding"/>
    <property type="evidence" value="ECO:0007669"/>
    <property type="project" value="UniProtKB-UniRule"/>
</dbReference>
<comment type="catalytic activity">
    <reaction evidence="16">
        <text>pyruvate + ATP = phosphoenolpyruvate + ADP + H(+)</text>
        <dbReference type="Rhea" id="RHEA:18157"/>
        <dbReference type="ChEBI" id="CHEBI:15361"/>
        <dbReference type="ChEBI" id="CHEBI:15378"/>
        <dbReference type="ChEBI" id="CHEBI:30616"/>
        <dbReference type="ChEBI" id="CHEBI:58702"/>
        <dbReference type="ChEBI" id="CHEBI:456216"/>
        <dbReference type="EC" id="2.7.1.40"/>
    </reaction>
</comment>
<evidence type="ECO:0000256" key="10">
    <source>
        <dbReference type="ARBA" id="ARBA00022777"/>
    </source>
</evidence>
<dbReference type="InterPro" id="IPR040442">
    <property type="entry name" value="Pyrv_kinase-like_dom_sf"/>
</dbReference>
<comment type="cofactor">
    <cofactor evidence="1">
        <name>Mg(2+)</name>
        <dbReference type="ChEBI" id="CHEBI:18420"/>
    </cofactor>
</comment>
<evidence type="ECO:0000313" key="20">
    <source>
        <dbReference type="EMBL" id="QTU84827.1"/>
    </source>
</evidence>
<sequence>MPKKTKHTKIVCTLGPAVDSDEAVRGLIEAGMDVARLNFSHGSHDEHRIRMDRVRRVREELQDPCAILLDTAGPEIRTGLLQGGEPVTLDVGAIFTLFSAEHEGDASGVSQTWPGLAKAVSVGDDILVDDGLIGLRVVRIEGENVVCKVLNGGVLGQRKSVNIPGVAVPFPALTDKDREDVLFGIEQNIDFVAVSFVRNADSVREVRAFLDSHGGDDILIIAKIECASAVDDFDEILEAADGIMIARGDLGVEVDASRVPHIQKRIIRACNKLSKPCITATQMLESMVKNPRPTRAEAADVANAVYDGTDAIMLSGETAVGAYPVEAVRTMVQIAMESEAHLYEEHRLDRQRADASVSLAVGQAAVHTAENVHACCIIAPTMSGRTARLMSNLRPRVPIYAVTPFPRVMRQQQLNWGVISMLGDVLGSMNHIVDAAQRIVLERGLVNKGDIAVLTAGDPHTSPSIDPLERPKSPRVAATNVMYVVQV</sequence>
<evidence type="ECO:0000256" key="11">
    <source>
        <dbReference type="ARBA" id="ARBA00022840"/>
    </source>
</evidence>
<reference evidence="19 21" key="1">
    <citation type="submission" date="2019-11" db="EMBL/GenBank/DDBJ databases">
        <title>Eggerthellaceae novel genus isolated from the rectal contents of marmort.</title>
        <authorList>
            <person name="Zhang G."/>
        </authorList>
    </citation>
    <scope>NUCLEOTIDE SEQUENCE [LARGE SCALE GENOMIC DNA]</scope>
    <source>
        <strain evidence="21">zg-886</strain>
        <strain evidence="19">Zg-886</strain>
    </source>
</reference>
<dbReference type="PANTHER" id="PTHR11817">
    <property type="entry name" value="PYRUVATE KINASE"/>
    <property type="match status" value="1"/>
</dbReference>
<evidence type="ECO:0000313" key="22">
    <source>
        <dbReference type="Proteomes" id="UP000671910"/>
    </source>
</evidence>
<evidence type="ECO:0000256" key="15">
    <source>
        <dbReference type="NCBIfam" id="TIGR01064"/>
    </source>
</evidence>
<keyword evidence="9" id="KW-0547">Nucleotide-binding</keyword>
<dbReference type="EMBL" id="WPCR01000007">
    <property type="protein sequence ID" value="NHM14346.1"/>
    <property type="molecule type" value="Genomic_DNA"/>
</dbReference>
<evidence type="ECO:0000256" key="14">
    <source>
        <dbReference type="ARBA" id="ARBA00023317"/>
    </source>
</evidence>
<dbReference type="EC" id="2.7.1.40" evidence="6 15"/>
<dbReference type="Gene3D" id="3.20.20.60">
    <property type="entry name" value="Phosphoenolpyruvate-binding domains"/>
    <property type="match status" value="1"/>
</dbReference>
<dbReference type="GO" id="GO:0005524">
    <property type="term" value="F:ATP binding"/>
    <property type="evidence" value="ECO:0007669"/>
    <property type="project" value="UniProtKB-KW"/>
</dbReference>
<keyword evidence="13 16" id="KW-0324">Glycolysis</keyword>
<dbReference type="FunFam" id="3.20.20.60:FF:000025">
    <property type="entry name" value="Pyruvate kinase"/>
    <property type="match status" value="1"/>
</dbReference>
<evidence type="ECO:0000259" key="17">
    <source>
        <dbReference type="Pfam" id="PF00224"/>
    </source>
</evidence>
<dbReference type="Pfam" id="PF02887">
    <property type="entry name" value="PK_C"/>
    <property type="match status" value="1"/>
</dbReference>
<comment type="subunit">
    <text evidence="5">Homotetramer.</text>
</comment>
<protein>
    <recommendedName>
        <fullName evidence="6 15">Pyruvate kinase</fullName>
        <ecNumber evidence="6 15">2.7.1.40</ecNumber>
    </recommendedName>
</protein>
<evidence type="ECO:0000256" key="12">
    <source>
        <dbReference type="ARBA" id="ARBA00022842"/>
    </source>
</evidence>
<keyword evidence="11" id="KW-0067">ATP-binding</keyword>
<keyword evidence="14 20" id="KW-0670">Pyruvate</keyword>
<evidence type="ECO:0000256" key="7">
    <source>
        <dbReference type="ARBA" id="ARBA00022679"/>
    </source>
</evidence>
<dbReference type="EMBL" id="CP072829">
    <property type="protein sequence ID" value="QTU84827.1"/>
    <property type="molecule type" value="Genomic_DNA"/>
</dbReference>
<dbReference type="Gene3D" id="3.40.1380.20">
    <property type="entry name" value="Pyruvate kinase, C-terminal domain"/>
    <property type="match status" value="1"/>
</dbReference>
<dbReference type="InterPro" id="IPR036918">
    <property type="entry name" value="Pyrv_Knase_C_sf"/>
</dbReference>
<dbReference type="FunFam" id="2.40.33.10:FF:000001">
    <property type="entry name" value="Pyruvate kinase"/>
    <property type="match status" value="1"/>
</dbReference>
<evidence type="ECO:0000256" key="13">
    <source>
        <dbReference type="ARBA" id="ARBA00023152"/>
    </source>
</evidence>
<keyword evidence="8" id="KW-0479">Metal-binding</keyword>
<dbReference type="SUPFAM" id="SSF52935">
    <property type="entry name" value="PK C-terminal domain-like"/>
    <property type="match status" value="1"/>
</dbReference>
<dbReference type="Pfam" id="PF00224">
    <property type="entry name" value="PK"/>
    <property type="match status" value="1"/>
</dbReference>
<comment type="similarity">
    <text evidence="4 16">Belongs to the pyruvate kinase family.</text>
</comment>
<keyword evidence="21" id="KW-1185">Reference proteome</keyword>
<proteinExistence type="inferred from homology"/>
<dbReference type="GO" id="GO:0000287">
    <property type="term" value="F:magnesium ion binding"/>
    <property type="evidence" value="ECO:0007669"/>
    <property type="project" value="UniProtKB-UniRule"/>
</dbReference>
<evidence type="ECO:0000313" key="19">
    <source>
        <dbReference type="EMBL" id="NHM14346.1"/>
    </source>
</evidence>
<dbReference type="AlphaFoldDB" id="A0A9E6MR54"/>
<dbReference type="GO" id="GO:0004743">
    <property type="term" value="F:pyruvate kinase activity"/>
    <property type="evidence" value="ECO:0007669"/>
    <property type="project" value="UniProtKB-UniRule"/>
</dbReference>
<dbReference type="NCBIfam" id="TIGR01064">
    <property type="entry name" value="pyruv_kin"/>
    <property type="match status" value="1"/>
</dbReference>
<evidence type="ECO:0000256" key="6">
    <source>
        <dbReference type="ARBA" id="ARBA00012142"/>
    </source>
</evidence>
<keyword evidence="10 16" id="KW-0418">Kinase</keyword>
<organism evidence="20 22">
    <name type="scientific">Xiamenia xianingshaonis</name>
    <dbReference type="NCBI Taxonomy" id="2682776"/>
    <lineage>
        <taxon>Bacteria</taxon>
        <taxon>Bacillati</taxon>
        <taxon>Actinomycetota</taxon>
        <taxon>Coriobacteriia</taxon>
        <taxon>Eggerthellales</taxon>
        <taxon>Eggerthellaceae</taxon>
        <taxon>Xiamenia</taxon>
    </lineage>
</organism>
<evidence type="ECO:0000256" key="3">
    <source>
        <dbReference type="ARBA" id="ARBA00004997"/>
    </source>
</evidence>
<dbReference type="Proteomes" id="UP000636394">
    <property type="component" value="Unassembled WGS sequence"/>
</dbReference>
<comment type="cofactor">
    <cofactor evidence="2">
        <name>K(+)</name>
        <dbReference type="ChEBI" id="CHEBI:29103"/>
    </cofactor>
</comment>
<dbReference type="KEGG" id="ebz:J7S26_02625"/>
<dbReference type="InterPro" id="IPR015813">
    <property type="entry name" value="Pyrv/PenolPyrv_kinase-like_dom"/>
</dbReference>
<comment type="pathway">
    <text evidence="3 16">Carbohydrate degradation; glycolysis; pyruvate from D-glyceraldehyde 3-phosphate: step 5/5.</text>
</comment>
<evidence type="ECO:0000313" key="21">
    <source>
        <dbReference type="Proteomes" id="UP000636394"/>
    </source>
</evidence>
<evidence type="ECO:0000256" key="4">
    <source>
        <dbReference type="ARBA" id="ARBA00008663"/>
    </source>
</evidence>
<dbReference type="InterPro" id="IPR001697">
    <property type="entry name" value="Pyr_Knase"/>
</dbReference>
<evidence type="ECO:0000256" key="1">
    <source>
        <dbReference type="ARBA" id="ARBA00001946"/>
    </source>
</evidence>
<dbReference type="InterPro" id="IPR011037">
    <property type="entry name" value="Pyrv_Knase-like_insert_dom_sf"/>
</dbReference>
<evidence type="ECO:0000256" key="5">
    <source>
        <dbReference type="ARBA" id="ARBA00011881"/>
    </source>
</evidence>
<dbReference type="SUPFAM" id="SSF51621">
    <property type="entry name" value="Phosphoenolpyruvate/pyruvate domain"/>
    <property type="match status" value="1"/>
</dbReference>
<dbReference type="InterPro" id="IPR015795">
    <property type="entry name" value="Pyrv_Knase_C"/>
</dbReference>
<evidence type="ECO:0000259" key="18">
    <source>
        <dbReference type="Pfam" id="PF02887"/>
    </source>
</evidence>
<reference evidence="20" key="2">
    <citation type="submission" date="2021-04" db="EMBL/GenBank/DDBJ databases">
        <title>Novel species in family Eggerthellaceae.</title>
        <authorList>
            <person name="Zhang G."/>
        </authorList>
    </citation>
    <scope>NUCLEOTIDE SEQUENCE</scope>
    <source>
        <strain evidence="20">Zg-886</strain>
    </source>
</reference>
<dbReference type="GO" id="GO:0016301">
    <property type="term" value="F:kinase activity"/>
    <property type="evidence" value="ECO:0007669"/>
    <property type="project" value="UniProtKB-KW"/>
</dbReference>
<evidence type="ECO:0000256" key="9">
    <source>
        <dbReference type="ARBA" id="ARBA00022741"/>
    </source>
</evidence>
<evidence type="ECO:0000256" key="8">
    <source>
        <dbReference type="ARBA" id="ARBA00022723"/>
    </source>
</evidence>
<evidence type="ECO:0000256" key="2">
    <source>
        <dbReference type="ARBA" id="ARBA00001958"/>
    </source>
</evidence>
<keyword evidence="12 16" id="KW-0460">Magnesium</keyword>
<dbReference type="PRINTS" id="PR01050">
    <property type="entry name" value="PYRUVTKNASE"/>
</dbReference>
<evidence type="ECO:0000256" key="16">
    <source>
        <dbReference type="RuleBase" id="RU000504"/>
    </source>
</evidence>
<feature type="domain" description="Pyruvate kinase C-terminal" evidence="18">
    <location>
        <begin position="360"/>
        <end position="461"/>
    </location>
</feature>
<dbReference type="Gene3D" id="2.40.33.10">
    <property type="entry name" value="PK beta-barrel domain-like"/>
    <property type="match status" value="1"/>
</dbReference>
<accession>A0A9E6MR54</accession>